<dbReference type="SUPFAM" id="SSF56281">
    <property type="entry name" value="Metallo-hydrolase/oxidoreductase"/>
    <property type="match status" value="1"/>
</dbReference>
<reference evidence="2 3" key="1">
    <citation type="journal article" date="2016" name="Nat. Commun.">
        <title>Thousands of microbial genomes shed light on interconnected biogeochemical processes in an aquifer system.</title>
        <authorList>
            <person name="Anantharaman K."/>
            <person name="Brown C.T."/>
            <person name="Hug L.A."/>
            <person name="Sharon I."/>
            <person name="Castelle C.J."/>
            <person name="Probst A.J."/>
            <person name="Thomas B.C."/>
            <person name="Singh A."/>
            <person name="Wilkins M.J."/>
            <person name="Karaoz U."/>
            <person name="Brodie E.L."/>
            <person name="Williams K.H."/>
            <person name="Hubbard S.S."/>
            <person name="Banfield J.F."/>
        </authorList>
    </citation>
    <scope>NUCLEOTIDE SEQUENCE [LARGE SCALE GENOMIC DNA]</scope>
</reference>
<organism evidence="2 3">
    <name type="scientific">Candidatus Portnoybacteria bacterium RBG_13_41_18</name>
    <dbReference type="NCBI Taxonomy" id="1801991"/>
    <lineage>
        <taxon>Bacteria</taxon>
        <taxon>Candidatus Portnoyibacteriota</taxon>
    </lineage>
</organism>
<protein>
    <recommendedName>
        <fullName evidence="1">Metallo-beta-lactamase domain-containing protein</fullName>
    </recommendedName>
</protein>
<dbReference type="InterPro" id="IPR052159">
    <property type="entry name" value="Competence_DNA_uptake"/>
</dbReference>
<name>A0A1G2F6C5_9BACT</name>
<comment type="caution">
    <text evidence="2">The sequence shown here is derived from an EMBL/GenBank/DDBJ whole genome shotgun (WGS) entry which is preliminary data.</text>
</comment>
<dbReference type="EMBL" id="MHMV01000049">
    <property type="protein sequence ID" value="OGZ33332.1"/>
    <property type="molecule type" value="Genomic_DNA"/>
</dbReference>
<accession>A0A1G2F6C5</accession>
<sequence length="268" mass="29218">MVWTAVFARGQSGSLEVHFFDIGQGKAIFIETPDGNQVLIDGGPDNSVLAKLSQAMPFYDRDIDLLILTHPDSDHLNGLVEVLKRYAVGKIIESGIIDSSAEYQAWHELIKEKNIPVVGALAGQKIKIGDDFVLEILYPNRSLSGQNFSNTNDSSIVSRLDYGQNSFLFTGDTEEKAENYLVGSGVNINADILDVSHHGSKNATGEEFLGAVSPDAAVIQVGASNRYGHPAPETLDRLEGIQVFRTDLCRDINIFSDGQKYNIESSCP</sequence>
<dbReference type="PANTHER" id="PTHR30619">
    <property type="entry name" value="DNA INTERNALIZATION/COMPETENCE PROTEIN COMEC/REC2"/>
    <property type="match status" value="1"/>
</dbReference>
<dbReference type="PANTHER" id="PTHR30619:SF1">
    <property type="entry name" value="RECOMBINATION PROTEIN 2"/>
    <property type="match status" value="1"/>
</dbReference>
<dbReference type="Pfam" id="PF00753">
    <property type="entry name" value="Lactamase_B"/>
    <property type="match status" value="1"/>
</dbReference>
<dbReference type="SMART" id="SM00849">
    <property type="entry name" value="Lactamase_B"/>
    <property type="match status" value="1"/>
</dbReference>
<dbReference type="Proteomes" id="UP000177725">
    <property type="component" value="Unassembled WGS sequence"/>
</dbReference>
<dbReference type="CDD" id="cd07731">
    <property type="entry name" value="ComA-like_MBL-fold"/>
    <property type="match status" value="1"/>
</dbReference>
<evidence type="ECO:0000313" key="3">
    <source>
        <dbReference type="Proteomes" id="UP000177725"/>
    </source>
</evidence>
<dbReference type="InterPro" id="IPR001279">
    <property type="entry name" value="Metallo-B-lactamas"/>
</dbReference>
<feature type="domain" description="Metallo-beta-lactamase" evidence="1">
    <location>
        <begin position="24"/>
        <end position="223"/>
    </location>
</feature>
<evidence type="ECO:0000313" key="2">
    <source>
        <dbReference type="EMBL" id="OGZ33332.1"/>
    </source>
</evidence>
<dbReference type="InterPro" id="IPR036866">
    <property type="entry name" value="RibonucZ/Hydroxyglut_hydro"/>
</dbReference>
<dbReference type="InterPro" id="IPR035681">
    <property type="entry name" value="ComA-like_MBL"/>
</dbReference>
<evidence type="ECO:0000259" key="1">
    <source>
        <dbReference type="SMART" id="SM00849"/>
    </source>
</evidence>
<proteinExistence type="predicted"/>
<gene>
    <name evidence="2" type="ORF">A2174_00615</name>
</gene>
<dbReference type="AlphaFoldDB" id="A0A1G2F6C5"/>
<dbReference type="Gene3D" id="3.60.15.10">
    <property type="entry name" value="Ribonuclease Z/Hydroxyacylglutathione hydrolase-like"/>
    <property type="match status" value="1"/>
</dbReference>